<dbReference type="EMBL" id="JACVVK020000002">
    <property type="protein sequence ID" value="KAK7508364.1"/>
    <property type="molecule type" value="Genomic_DNA"/>
</dbReference>
<name>A0ABD0M961_9CAEN</name>
<evidence type="ECO:0000256" key="6">
    <source>
        <dbReference type="ARBA" id="ARBA00023015"/>
    </source>
</evidence>
<accession>A0ABD0M961</accession>
<evidence type="ECO:0000256" key="7">
    <source>
        <dbReference type="ARBA" id="ARBA00023125"/>
    </source>
</evidence>
<sequence length="368" mass="41298">MSETRDHEMPGQSKSIWKPLGPWQVTEFVPVGYVQMPASSPTSSGCTEHFARQYPNPQVTVLEDHVALSTTDFHAVNSTESAGSCASLNTFFSETEKRDYPSAFFVDKREGGKTCDFETAAFKPFFSKSDNRGGEMFQDKDRYCEPDEMECASATGKYDTGGRVLKESNEEILKPACSVNSPENKHGIGPFQADASCSEPSETCSQKDVKGTGLAENLSSSGDHKTGLHCDAEPGKNLQRKPASKRGHSKHNYVCPTCGGGFKNELILKRHIYRVHEREKLFKCPKCARSFKDNYSLNRHTNRKACDKTFTCLICDMTFGHTRLLHNHIVTTHTEEKPFVCQKCDKRYGRRDHLIRHMRKTHGKDGPP</sequence>
<dbReference type="SUPFAM" id="SSF57667">
    <property type="entry name" value="beta-beta-alpha zinc fingers"/>
    <property type="match status" value="2"/>
</dbReference>
<proteinExistence type="predicted"/>
<dbReference type="AlphaFoldDB" id="A0ABD0M961"/>
<evidence type="ECO:0000256" key="5">
    <source>
        <dbReference type="ARBA" id="ARBA00022833"/>
    </source>
</evidence>
<dbReference type="GO" id="GO:0003677">
    <property type="term" value="F:DNA binding"/>
    <property type="evidence" value="ECO:0007669"/>
    <property type="project" value="UniProtKB-KW"/>
</dbReference>
<evidence type="ECO:0000256" key="11">
    <source>
        <dbReference type="SAM" id="MobiDB-lite"/>
    </source>
</evidence>
<keyword evidence="2" id="KW-0479">Metal-binding</keyword>
<dbReference type="PANTHER" id="PTHR24394:SF44">
    <property type="entry name" value="ZINC FINGER PROTEIN 271-LIKE"/>
    <property type="match status" value="1"/>
</dbReference>
<dbReference type="PROSITE" id="PS50157">
    <property type="entry name" value="ZINC_FINGER_C2H2_2"/>
    <property type="match status" value="4"/>
</dbReference>
<comment type="caution">
    <text evidence="13">The sequence shown here is derived from an EMBL/GenBank/DDBJ whole genome shotgun (WGS) entry which is preliminary data.</text>
</comment>
<keyword evidence="4 10" id="KW-0863">Zinc-finger</keyword>
<dbReference type="PANTHER" id="PTHR24394">
    <property type="entry name" value="ZINC FINGER PROTEIN"/>
    <property type="match status" value="1"/>
</dbReference>
<dbReference type="GO" id="GO:0005634">
    <property type="term" value="C:nucleus"/>
    <property type="evidence" value="ECO:0007669"/>
    <property type="project" value="UniProtKB-SubCell"/>
</dbReference>
<keyword evidence="5" id="KW-0862">Zinc</keyword>
<evidence type="ECO:0000313" key="14">
    <source>
        <dbReference type="Proteomes" id="UP001519460"/>
    </source>
</evidence>
<evidence type="ECO:0000259" key="12">
    <source>
        <dbReference type="PROSITE" id="PS50157"/>
    </source>
</evidence>
<feature type="domain" description="C2H2-type" evidence="12">
    <location>
        <begin position="282"/>
        <end position="309"/>
    </location>
</feature>
<keyword evidence="7" id="KW-0238">DNA-binding</keyword>
<evidence type="ECO:0000256" key="4">
    <source>
        <dbReference type="ARBA" id="ARBA00022771"/>
    </source>
</evidence>
<feature type="compositionally biased region" description="Basic and acidic residues" evidence="11">
    <location>
        <begin position="222"/>
        <end position="234"/>
    </location>
</feature>
<dbReference type="GO" id="GO:0008270">
    <property type="term" value="F:zinc ion binding"/>
    <property type="evidence" value="ECO:0007669"/>
    <property type="project" value="UniProtKB-KW"/>
</dbReference>
<dbReference type="SMART" id="SM00355">
    <property type="entry name" value="ZnF_C2H2"/>
    <property type="match status" value="4"/>
</dbReference>
<keyword evidence="9" id="KW-0539">Nucleus</keyword>
<dbReference type="FunFam" id="3.30.160.60:FF:000322">
    <property type="entry name" value="GDNF-inducible zinc finger protein 1"/>
    <property type="match status" value="1"/>
</dbReference>
<dbReference type="Gene3D" id="3.30.160.60">
    <property type="entry name" value="Classic Zinc Finger"/>
    <property type="match status" value="3"/>
</dbReference>
<evidence type="ECO:0000256" key="8">
    <source>
        <dbReference type="ARBA" id="ARBA00023163"/>
    </source>
</evidence>
<evidence type="ECO:0000313" key="13">
    <source>
        <dbReference type="EMBL" id="KAK7508364.1"/>
    </source>
</evidence>
<evidence type="ECO:0000256" key="2">
    <source>
        <dbReference type="ARBA" id="ARBA00022723"/>
    </source>
</evidence>
<keyword evidence="8" id="KW-0804">Transcription</keyword>
<gene>
    <name evidence="13" type="ORF">BaRGS_00000603</name>
</gene>
<protein>
    <recommendedName>
        <fullName evidence="12">C2H2-type domain-containing protein</fullName>
    </recommendedName>
</protein>
<comment type="subcellular location">
    <subcellularLocation>
        <location evidence="1">Nucleus</location>
    </subcellularLocation>
</comment>
<keyword evidence="6" id="KW-0805">Transcription regulation</keyword>
<evidence type="ECO:0000256" key="10">
    <source>
        <dbReference type="PROSITE-ProRule" id="PRU00042"/>
    </source>
</evidence>
<feature type="compositionally biased region" description="Basic residues" evidence="11">
    <location>
        <begin position="238"/>
        <end position="249"/>
    </location>
</feature>
<dbReference type="Pfam" id="PF00096">
    <property type="entry name" value="zf-C2H2"/>
    <property type="match status" value="2"/>
</dbReference>
<dbReference type="InterPro" id="IPR013087">
    <property type="entry name" value="Znf_C2H2_type"/>
</dbReference>
<dbReference type="InterPro" id="IPR036236">
    <property type="entry name" value="Znf_C2H2_sf"/>
</dbReference>
<feature type="domain" description="C2H2-type" evidence="12">
    <location>
        <begin position="310"/>
        <end position="338"/>
    </location>
</feature>
<reference evidence="13 14" key="1">
    <citation type="journal article" date="2023" name="Sci. Data">
        <title>Genome assembly of the Korean intertidal mud-creeper Batillaria attramentaria.</title>
        <authorList>
            <person name="Patra A.K."/>
            <person name="Ho P.T."/>
            <person name="Jun S."/>
            <person name="Lee S.J."/>
            <person name="Kim Y."/>
            <person name="Won Y.J."/>
        </authorList>
    </citation>
    <scope>NUCLEOTIDE SEQUENCE [LARGE SCALE GENOMIC DNA]</scope>
    <source>
        <strain evidence="13">Wonlab-2016</strain>
    </source>
</reference>
<keyword evidence="14" id="KW-1185">Reference proteome</keyword>
<evidence type="ECO:0000256" key="3">
    <source>
        <dbReference type="ARBA" id="ARBA00022737"/>
    </source>
</evidence>
<organism evidence="13 14">
    <name type="scientific">Batillaria attramentaria</name>
    <dbReference type="NCBI Taxonomy" id="370345"/>
    <lineage>
        <taxon>Eukaryota</taxon>
        <taxon>Metazoa</taxon>
        <taxon>Spiralia</taxon>
        <taxon>Lophotrochozoa</taxon>
        <taxon>Mollusca</taxon>
        <taxon>Gastropoda</taxon>
        <taxon>Caenogastropoda</taxon>
        <taxon>Sorbeoconcha</taxon>
        <taxon>Cerithioidea</taxon>
        <taxon>Batillariidae</taxon>
        <taxon>Batillaria</taxon>
    </lineage>
</organism>
<feature type="domain" description="C2H2-type" evidence="12">
    <location>
        <begin position="339"/>
        <end position="367"/>
    </location>
</feature>
<feature type="region of interest" description="Disordered" evidence="11">
    <location>
        <begin position="215"/>
        <end position="249"/>
    </location>
</feature>
<dbReference type="PROSITE" id="PS00028">
    <property type="entry name" value="ZINC_FINGER_C2H2_1"/>
    <property type="match status" value="3"/>
</dbReference>
<keyword evidence="3" id="KW-0677">Repeat</keyword>
<evidence type="ECO:0000256" key="9">
    <source>
        <dbReference type="ARBA" id="ARBA00023242"/>
    </source>
</evidence>
<feature type="domain" description="C2H2-type" evidence="12">
    <location>
        <begin position="253"/>
        <end position="281"/>
    </location>
</feature>
<evidence type="ECO:0000256" key="1">
    <source>
        <dbReference type="ARBA" id="ARBA00004123"/>
    </source>
</evidence>
<dbReference type="Proteomes" id="UP001519460">
    <property type="component" value="Unassembled WGS sequence"/>
</dbReference>